<gene>
    <name evidence="6" type="ORF">E6H04_14985</name>
</gene>
<keyword evidence="2" id="KW-0812">Transmembrane</keyword>
<evidence type="ECO:0000256" key="2">
    <source>
        <dbReference type="ARBA" id="ARBA00022692"/>
    </source>
</evidence>
<protein>
    <submittedName>
        <fullName evidence="6">ABC transporter ATP-binding protein</fullName>
    </submittedName>
</protein>
<sequence length="107" mass="11876">MQYAFDKAIPGGQARLLAPIGLALLLLNLLNPGATLWTRHISLTVTKIAIRRLRERLLEWCYARSRTYYGDADLGRLHASIVQDTERVDIMSNALVAQMLPAVATTA</sequence>
<evidence type="ECO:0000313" key="7">
    <source>
        <dbReference type="Proteomes" id="UP000320048"/>
    </source>
</evidence>
<dbReference type="EMBL" id="VBAO01000510">
    <property type="protein sequence ID" value="TMI76503.1"/>
    <property type="molecule type" value="Genomic_DNA"/>
</dbReference>
<dbReference type="GO" id="GO:0005524">
    <property type="term" value="F:ATP binding"/>
    <property type="evidence" value="ECO:0007669"/>
    <property type="project" value="UniProtKB-KW"/>
</dbReference>
<keyword evidence="3" id="KW-1133">Transmembrane helix</keyword>
<proteinExistence type="predicted"/>
<name>A0A537IYZ6_9BACT</name>
<reference evidence="6 7" key="1">
    <citation type="journal article" date="2019" name="Nat. Microbiol.">
        <title>Mediterranean grassland soil C-N compound turnover is dependent on rainfall and depth, and is mediated by genomically divergent microorganisms.</title>
        <authorList>
            <person name="Diamond S."/>
            <person name="Andeer P.F."/>
            <person name="Li Z."/>
            <person name="Crits-Christoph A."/>
            <person name="Burstein D."/>
            <person name="Anantharaman K."/>
            <person name="Lane K.R."/>
            <person name="Thomas B.C."/>
            <person name="Pan C."/>
            <person name="Northen T.R."/>
            <person name="Banfield J.F."/>
        </authorList>
    </citation>
    <scope>NUCLEOTIDE SEQUENCE [LARGE SCALE GENOMIC DNA]</scope>
    <source>
        <strain evidence="6">NP_7</strain>
    </source>
</reference>
<evidence type="ECO:0000259" key="5">
    <source>
        <dbReference type="PROSITE" id="PS50929"/>
    </source>
</evidence>
<dbReference type="Gene3D" id="1.20.1560.10">
    <property type="entry name" value="ABC transporter type 1, transmembrane domain"/>
    <property type="match status" value="1"/>
</dbReference>
<accession>A0A537IYZ6</accession>
<evidence type="ECO:0000313" key="6">
    <source>
        <dbReference type="EMBL" id="TMI76503.1"/>
    </source>
</evidence>
<feature type="domain" description="ABC transmembrane type-1" evidence="5">
    <location>
        <begin position="1"/>
        <end position="107"/>
    </location>
</feature>
<dbReference type="GO" id="GO:0140359">
    <property type="term" value="F:ABC-type transporter activity"/>
    <property type="evidence" value="ECO:0007669"/>
    <property type="project" value="InterPro"/>
</dbReference>
<dbReference type="GO" id="GO:0005886">
    <property type="term" value="C:plasma membrane"/>
    <property type="evidence" value="ECO:0007669"/>
    <property type="project" value="UniProtKB-SubCell"/>
</dbReference>
<dbReference type="PROSITE" id="PS50929">
    <property type="entry name" value="ABC_TM1F"/>
    <property type="match status" value="1"/>
</dbReference>
<keyword evidence="4" id="KW-0472">Membrane</keyword>
<feature type="non-terminal residue" evidence="6">
    <location>
        <position position="107"/>
    </location>
</feature>
<evidence type="ECO:0000256" key="1">
    <source>
        <dbReference type="ARBA" id="ARBA00004651"/>
    </source>
</evidence>
<dbReference type="InterPro" id="IPR036640">
    <property type="entry name" value="ABC1_TM_sf"/>
</dbReference>
<evidence type="ECO:0000256" key="4">
    <source>
        <dbReference type="ARBA" id="ARBA00023136"/>
    </source>
</evidence>
<dbReference type="AlphaFoldDB" id="A0A537IYZ6"/>
<dbReference type="InterPro" id="IPR011527">
    <property type="entry name" value="ABC1_TM_dom"/>
</dbReference>
<dbReference type="SUPFAM" id="SSF90123">
    <property type="entry name" value="ABC transporter transmembrane region"/>
    <property type="match status" value="1"/>
</dbReference>
<keyword evidence="6" id="KW-0067">ATP-binding</keyword>
<evidence type="ECO:0000256" key="3">
    <source>
        <dbReference type="ARBA" id="ARBA00022989"/>
    </source>
</evidence>
<organism evidence="6 7">
    <name type="scientific">Candidatus Segetimicrobium genomatis</name>
    <dbReference type="NCBI Taxonomy" id="2569760"/>
    <lineage>
        <taxon>Bacteria</taxon>
        <taxon>Bacillati</taxon>
        <taxon>Candidatus Sysuimicrobiota</taxon>
        <taxon>Candidatus Sysuimicrobiia</taxon>
        <taxon>Candidatus Sysuimicrobiales</taxon>
        <taxon>Candidatus Segetimicrobiaceae</taxon>
        <taxon>Candidatus Segetimicrobium</taxon>
    </lineage>
</organism>
<keyword evidence="6" id="KW-0547">Nucleotide-binding</keyword>
<comment type="subcellular location">
    <subcellularLocation>
        <location evidence="1">Cell membrane</location>
        <topology evidence="1">Multi-pass membrane protein</topology>
    </subcellularLocation>
</comment>
<comment type="caution">
    <text evidence="6">The sequence shown here is derived from an EMBL/GenBank/DDBJ whole genome shotgun (WGS) entry which is preliminary data.</text>
</comment>
<dbReference type="Proteomes" id="UP000320048">
    <property type="component" value="Unassembled WGS sequence"/>
</dbReference>